<dbReference type="InterPro" id="IPR039421">
    <property type="entry name" value="Type_1_exporter"/>
</dbReference>
<dbReference type="PANTHER" id="PTHR43394">
    <property type="entry name" value="ATP-DEPENDENT PERMEASE MDL1, MITOCHONDRIAL"/>
    <property type="match status" value="1"/>
</dbReference>
<dbReference type="SMART" id="SM00382">
    <property type="entry name" value="AAA"/>
    <property type="match status" value="1"/>
</dbReference>
<dbReference type="PROSITE" id="PS00211">
    <property type="entry name" value="ABC_TRANSPORTER_1"/>
    <property type="match status" value="1"/>
</dbReference>
<dbReference type="PROSITE" id="PS50893">
    <property type="entry name" value="ABC_TRANSPORTER_2"/>
    <property type="match status" value="1"/>
</dbReference>
<evidence type="ECO:0000256" key="6">
    <source>
        <dbReference type="ARBA" id="ARBA00023136"/>
    </source>
</evidence>
<evidence type="ECO:0000313" key="12">
    <source>
        <dbReference type="Proteomes" id="UP001648503"/>
    </source>
</evidence>
<dbReference type="InterPro" id="IPR036640">
    <property type="entry name" value="ABC1_TM_sf"/>
</dbReference>
<evidence type="ECO:0000256" key="5">
    <source>
        <dbReference type="ARBA" id="ARBA00022989"/>
    </source>
</evidence>
<dbReference type="Gene3D" id="1.20.1560.10">
    <property type="entry name" value="ABC transporter type 1, transmembrane domain"/>
    <property type="match status" value="1"/>
</dbReference>
<organism evidence="11 12">
    <name type="scientific">Batrachochytrium salamandrivorans</name>
    <dbReference type="NCBI Taxonomy" id="1357716"/>
    <lineage>
        <taxon>Eukaryota</taxon>
        <taxon>Fungi</taxon>
        <taxon>Fungi incertae sedis</taxon>
        <taxon>Chytridiomycota</taxon>
        <taxon>Chytridiomycota incertae sedis</taxon>
        <taxon>Chytridiomycetes</taxon>
        <taxon>Rhizophydiales</taxon>
        <taxon>Rhizophydiales incertae sedis</taxon>
        <taxon>Batrachochytrium</taxon>
    </lineage>
</organism>
<evidence type="ECO:0000256" key="2">
    <source>
        <dbReference type="ARBA" id="ARBA00022692"/>
    </source>
</evidence>
<feature type="region of interest" description="Disordered" evidence="7">
    <location>
        <begin position="223"/>
        <end position="242"/>
    </location>
</feature>
<feature type="transmembrane region" description="Helical" evidence="8">
    <location>
        <begin position="403"/>
        <end position="420"/>
    </location>
</feature>
<evidence type="ECO:0000259" key="10">
    <source>
        <dbReference type="PROSITE" id="PS50929"/>
    </source>
</evidence>
<dbReference type="PANTHER" id="PTHR43394:SF1">
    <property type="entry name" value="ATP-BINDING CASSETTE SUB-FAMILY B MEMBER 10, MITOCHONDRIAL"/>
    <property type="match status" value="1"/>
</dbReference>
<evidence type="ECO:0000256" key="4">
    <source>
        <dbReference type="ARBA" id="ARBA00022840"/>
    </source>
</evidence>
<dbReference type="InterPro" id="IPR027417">
    <property type="entry name" value="P-loop_NTPase"/>
</dbReference>
<evidence type="ECO:0000256" key="1">
    <source>
        <dbReference type="ARBA" id="ARBA00004141"/>
    </source>
</evidence>
<dbReference type="EMBL" id="JAFCIX010000204">
    <property type="protein sequence ID" value="KAH6596625.1"/>
    <property type="molecule type" value="Genomic_DNA"/>
</dbReference>
<feature type="domain" description="ABC transmembrane type-1" evidence="10">
    <location>
        <begin position="263"/>
        <end position="567"/>
    </location>
</feature>
<dbReference type="PROSITE" id="PS50929">
    <property type="entry name" value="ABC_TM1F"/>
    <property type="match status" value="1"/>
</dbReference>
<sequence>MSRRTVVSAARLLTDKLSVRLTAASMSSSMIGTAPRLLQPRSPLAMASASLVTALMSGRPSSSYSAARQCPNTQNSSIRIYRDAPRASPSLAVSVVLKGSPSAATATLGASLFALSTVHRPTLRSLSQLASNPALSRSLAISSARSSGLCRRPVSRLENTTAGFSSSAIAALPHSATTSVRPATGSVSLPTAQHMVSQGAVKPPSVAGIDPKKTDSSALATFPDKHVSSSLPNKGVPDGSVPPLSEQLRRIAHLARPELWILLMALVLLCLSSAVSMSVPLSMGTIIDLVLKELGTGVEAVPAMVQMTPRFSDMIKQYMSLPTLFGVLAGVFVVGAAANMGRVILMRTAAERIISRMRGNLFSNIVKQDVGFHDANRSGELISRLSADTVVVGKTLTSYMSDGLRSLVTAGAGITAMLLVNVNLTITMLMIVPPVALGAVFYGRFVRKLSRQTTDSTAEITKFAEEKISNIRTVRAFSQEGKEILQYNNKVHDVYKLGIREALASGLFFGGAGLSGNLVMLAILYHGGNMVQSGAISVGELTTFFLYTVYVGTSVFGLTSWYSDINKGIGASTRLFSLLENNSVIESTAGKRLEKISGSIEFENAHFAYPTRSDVDIFRGLSFTINPGETVAIVGHSGSGKSTIAQLIMRFYDPLAGTVKIDGVDIRELDPHWIRQSVIALVPQEPILFATSVKENIRYGNPSATDEEVLVAAKQANAHEFISTFPDGYDTFVGERGHAISGGQKQRIAIARALLKSPRILVLDEATSALDAASEHLVQEAIDRLILGRTVVTIAHRLSTIQKADRIIMINEGRVVEEGTFNDLMKNESGQFYELVSKQIKQDLDSSAEEDDA</sequence>
<dbReference type="InterPro" id="IPR003593">
    <property type="entry name" value="AAA+_ATPase"/>
</dbReference>
<keyword evidence="2 8" id="KW-0812">Transmembrane</keyword>
<dbReference type="Pfam" id="PF00005">
    <property type="entry name" value="ABC_tran"/>
    <property type="match status" value="1"/>
</dbReference>
<dbReference type="Pfam" id="PF00664">
    <property type="entry name" value="ABC_membrane"/>
    <property type="match status" value="1"/>
</dbReference>
<comment type="caution">
    <text evidence="11">The sequence shown here is derived from an EMBL/GenBank/DDBJ whole genome shotgun (WGS) entry which is preliminary data.</text>
</comment>
<dbReference type="InterPro" id="IPR011527">
    <property type="entry name" value="ABC1_TM_dom"/>
</dbReference>
<evidence type="ECO:0000256" key="7">
    <source>
        <dbReference type="SAM" id="MobiDB-lite"/>
    </source>
</evidence>
<keyword evidence="3" id="KW-0547">Nucleotide-binding</keyword>
<keyword evidence="5 8" id="KW-1133">Transmembrane helix</keyword>
<feature type="transmembrane region" description="Helical" evidence="8">
    <location>
        <begin position="544"/>
        <end position="562"/>
    </location>
</feature>
<dbReference type="Gene3D" id="3.40.50.300">
    <property type="entry name" value="P-loop containing nucleotide triphosphate hydrolases"/>
    <property type="match status" value="1"/>
</dbReference>
<keyword evidence="4" id="KW-0067">ATP-binding</keyword>
<dbReference type="InterPro" id="IPR017871">
    <property type="entry name" value="ABC_transporter-like_CS"/>
</dbReference>
<evidence type="ECO:0000256" key="8">
    <source>
        <dbReference type="SAM" id="Phobius"/>
    </source>
</evidence>
<name>A0ABQ8FE17_9FUNG</name>
<feature type="domain" description="ABC transporter" evidence="9">
    <location>
        <begin position="600"/>
        <end position="837"/>
    </location>
</feature>
<dbReference type="InterPro" id="IPR003439">
    <property type="entry name" value="ABC_transporter-like_ATP-bd"/>
</dbReference>
<dbReference type="CDD" id="cd03249">
    <property type="entry name" value="ABC_MTABC3_MDL1_MDL2"/>
    <property type="match status" value="1"/>
</dbReference>
<protein>
    <submittedName>
        <fullName evidence="11">Uncharacterized protein</fullName>
    </submittedName>
</protein>
<evidence type="ECO:0000259" key="9">
    <source>
        <dbReference type="PROSITE" id="PS50893"/>
    </source>
</evidence>
<comment type="subcellular location">
    <subcellularLocation>
        <location evidence="1">Membrane</location>
        <topology evidence="1">Multi-pass membrane protein</topology>
    </subcellularLocation>
</comment>
<evidence type="ECO:0000313" key="11">
    <source>
        <dbReference type="EMBL" id="KAH6596625.1"/>
    </source>
</evidence>
<dbReference type="SUPFAM" id="SSF52540">
    <property type="entry name" value="P-loop containing nucleoside triphosphate hydrolases"/>
    <property type="match status" value="1"/>
</dbReference>
<feature type="transmembrane region" description="Helical" evidence="8">
    <location>
        <begin position="426"/>
        <end position="443"/>
    </location>
</feature>
<gene>
    <name evidence="11" type="ORF">BASA50_004956</name>
</gene>
<feature type="transmembrane region" description="Helical" evidence="8">
    <location>
        <begin position="318"/>
        <end position="338"/>
    </location>
</feature>
<proteinExistence type="predicted"/>
<dbReference type="CDD" id="cd18573">
    <property type="entry name" value="ABC_6TM_ABCB10_like"/>
    <property type="match status" value="1"/>
</dbReference>
<dbReference type="Proteomes" id="UP001648503">
    <property type="component" value="Unassembled WGS sequence"/>
</dbReference>
<accession>A0ABQ8FE17</accession>
<dbReference type="PIRSF" id="PIRSF002773">
    <property type="entry name" value="ABC_prm/ATPase_B"/>
    <property type="match status" value="1"/>
</dbReference>
<feature type="transmembrane region" description="Helical" evidence="8">
    <location>
        <begin position="502"/>
        <end position="524"/>
    </location>
</feature>
<keyword evidence="12" id="KW-1185">Reference proteome</keyword>
<keyword evidence="6 8" id="KW-0472">Membrane</keyword>
<evidence type="ECO:0000256" key="3">
    <source>
        <dbReference type="ARBA" id="ARBA00022741"/>
    </source>
</evidence>
<dbReference type="SUPFAM" id="SSF90123">
    <property type="entry name" value="ABC transporter transmembrane region"/>
    <property type="match status" value="1"/>
</dbReference>
<reference evidence="11 12" key="1">
    <citation type="submission" date="2021-02" db="EMBL/GenBank/DDBJ databases">
        <title>Variation within the Batrachochytrium salamandrivorans European outbreak.</title>
        <authorList>
            <person name="Kelly M."/>
            <person name="Pasmans F."/>
            <person name="Shea T.P."/>
            <person name="Munoz J.F."/>
            <person name="Carranza S."/>
            <person name="Cuomo C.A."/>
            <person name="Martel A."/>
        </authorList>
    </citation>
    <scope>NUCLEOTIDE SEQUENCE [LARGE SCALE GENOMIC DNA]</scope>
    <source>
        <strain evidence="11 12">AMFP18/2</strain>
    </source>
</reference>
<feature type="transmembrane region" description="Helical" evidence="8">
    <location>
        <begin position="259"/>
        <end position="279"/>
    </location>
</feature>